<gene>
    <name evidence="4" type="ORF">C1N32_11100</name>
    <name evidence="5" type="ORF">DET48_105162</name>
</gene>
<dbReference type="PANTHER" id="PTHR30486:SF15">
    <property type="entry name" value="TYPE II_IV SECRETION SYSTEM ATPASE"/>
    <property type="match status" value="1"/>
</dbReference>
<dbReference type="InterPro" id="IPR001482">
    <property type="entry name" value="T2SS/T4SS_dom"/>
</dbReference>
<dbReference type="InterPro" id="IPR027417">
    <property type="entry name" value="P-loop_NTPase"/>
</dbReference>
<evidence type="ECO:0000313" key="4">
    <source>
        <dbReference type="EMBL" id="PNI04872.1"/>
    </source>
</evidence>
<feature type="compositionally biased region" description="Basic and acidic residues" evidence="2">
    <location>
        <begin position="15"/>
        <end position="29"/>
    </location>
</feature>
<dbReference type="PANTHER" id="PTHR30486">
    <property type="entry name" value="TWITCHING MOTILITY PROTEIN PILT"/>
    <property type="match status" value="1"/>
</dbReference>
<reference evidence="5 7" key="2">
    <citation type="submission" date="2018-06" db="EMBL/GenBank/DDBJ databases">
        <title>Freshwater and sediment microbial communities from various areas in North America, analyzing microbe dynamics in response to fracking.</title>
        <authorList>
            <person name="Lamendella R."/>
        </authorList>
    </citation>
    <scope>NUCLEOTIDE SEQUENCE [LARGE SCALE GENOMIC DNA]</scope>
    <source>
        <strain evidence="5 7">99A</strain>
    </source>
</reference>
<comment type="caution">
    <text evidence="4">The sequence shown here is derived from an EMBL/GenBank/DDBJ whole genome shotgun (WGS) entry which is preliminary data.</text>
</comment>
<evidence type="ECO:0000256" key="2">
    <source>
        <dbReference type="SAM" id="MobiDB-lite"/>
    </source>
</evidence>
<evidence type="ECO:0000313" key="7">
    <source>
        <dbReference type="Proteomes" id="UP000248729"/>
    </source>
</evidence>
<evidence type="ECO:0000313" key="5">
    <source>
        <dbReference type="EMBL" id="RAS66607.1"/>
    </source>
</evidence>
<proteinExistence type="inferred from homology"/>
<dbReference type="Proteomes" id="UP000248729">
    <property type="component" value="Unassembled WGS sequence"/>
</dbReference>
<accession>A0A2J8I2V6</accession>
<dbReference type="SUPFAM" id="SSF52540">
    <property type="entry name" value="P-loop containing nucleoside triphosphate hydrolases"/>
    <property type="match status" value="1"/>
</dbReference>
<organism evidence="4 6">
    <name type="scientific">Vibrio diazotrophicus</name>
    <dbReference type="NCBI Taxonomy" id="685"/>
    <lineage>
        <taxon>Bacteria</taxon>
        <taxon>Pseudomonadati</taxon>
        <taxon>Pseudomonadota</taxon>
        <taxon>Gammaproteobacteria</taxon>
        <taxon>Vibrionales</taxon>
        <taxon>Vibrionaceae</taxon>
        <taxon>Vibrio</taxon>
    </lineage>
</organism>
<feature type="domain" description="Bacterial type II secretion system protein E" evidence="3">
    <location>
        <begin position="143"/>
        <end position="421"/>
    </location>
</feature>
<comment type="similarity">
    <text evidence="1">Belongs to the GSP E family.</text>
</comment>
<dbReference type="Pfam" id="PF00437">
    <property type="entry name" value="T2SSE"/>
    <property type="match status" value="1"/>
</dbReference>
<dbReference type="AlphaFoldDB" id="A0A2J8I2V6"/>
<dbReference type="EMBL" id="QLTR01000005">
    <property type="protein sequence ID" value="RAS66607.1"/>
    <property type="molecule type" value="Genomic_DNA"/>
</dbReference>
<dbReference type="InterPro" id="IPR050921">
    <property type="entry name" value="T4SS_GSP_E_ATPase"/>
</dbReference>
<evidence type="ECO:0000313" key="6">
    <source>
        <dbReference type="Proteomes" id="UP000236449"/>
    </source>
</evidence>
<evidence type="ECO:0000259" key="3">
    <source>
        <dbReference type="Pfam" id="PF00437"/>
    </source>
</evidence>
<dbReference type="GO" id="GO:0016887">
    <property type="term" value="F:ATP hydrolysis activity"/>
    <property type="evidence" value="ECO:0007669"/>
    <property type="project" value="InterPro"/>
</dbReference>
<protein>
    <submittedName>
        <fullName evidence="4">Pilus assembly protein CpaF</fullName>
    </submittedName>
</protein>
<reference evidence="4 6" key="1">
    <citation type="submission" date="2018-01" db="EMBL/GenBank/DDBJ databases">
        <title>Draft genome sequences of six Vibrio diazotrophicus strains isolated from deep-sea sediments of the Baltic Sea.</title>
        <authorList>
            <person name="Castillo D."/>
            <person name="Vandieken V."/>
            <person name="Chiang O."/>
            <person name="Middelboe M."/>
        </authorList>
    </citation>
    <scope>NUCLEOTIDE SEQUENCE [LARGE SCALE GENOMIC DNA]</scope>
    <source>
        <strain evidence="4 6">60.27F</strain>
    </source>
</reference>
<dbReference type="OrthoDB" id="9810761at2"/>
<dbReference type="EMBL" id="POSK01000006">
    <property type="protein sequence ID" value="PNI04872.1"/>
    <property type="molecule type" value="Genomic_DNA"/>
</dbReference>
<dbReference type="RefSeq" id="WP_102966238.1">
    <property type="nucleotide sequence ID" value="NZ_JBJKCE010000001.1"/>
</dbReference>
<feature type="compositionally biased region" description="Basic and acidic residues" evidence="2">
    <location>
        <begin position="41"/>
        <end position="72"/>
    </location>
</feature>
<dbReference type="Gene3D" id="3.40.50.300">
    <property type="entry name" value="P-loop containing nucleotide triphosphate hydrolases"/>
    <property type="match status" value="1"/>
</dbReference>
<dbReference type="Gene3D" id="3.30.450.380">
    <property type="match status" value="1"/>
</dbReference>
<dbReference type="Proteomes" id="UP000236449">
    <property type="component" value="Unassembled WGS sequence"/>
</dbReference>
<feature type="region of interest" description="Disordered" evidence="2">
    <location>
        <begin position="1"/>
        <end position="72"/>
    </location>
</feature>
<dbReference type="CDD" id="cd01130">
    <property type="entry name" value="VirB11-like_ATPase"/>
    <property type="match status" value="1"/>
</dbReference>
<sequence length="496" mass="55551">MFFKRKNISSDFQEELLKEESTPKADIPVKPKSSPALGNQEKSEAPKQDESPLQRKLREAEAKNKQIDDTRKQLEQEQATKHYYHRRLLETLDLALLSSLEKDRAKKDLHDAVVQLMAEDQSHALSAEGRKRVIKQIEDEVFGLGPLEPLLNDSSVSDILVNGAKSVYVERRGKLERTPYTFLDDRHLRSIIDRIVSQVGRRIDESSPMVDARLADGSRVNAIIPPLALDGPSVSIRRFAVDKLTMDNLLSFNSISEQMAKFVEAAVKGELNILISGGTGSGKTTTLNIFSGFIPSDDRIITIEDSAELQLQQPHVVRLETRPANLEGKGEITQRDLVKNSLRMRPDRIVLGEVRGSEAVDMLAAMNTGHDGSLATIHANTPRDALSRVENMFAMAGWNISTKNLRAQIASAIHLVVQMERQEDGKRRMVSIAEINGMEGDIITMSEIFKFQRQGMDEEGNVIGFFTATGVIPQCHDSLSKRGWHLPYEIFNETFE</sequence>
<name>A0A2J8I2V6_VIBDI</name>
<evidence type="ECO:0000256" key="1">
    <source>
        <dbReference type="ARBA" id="ARBA00006611"/>
    </source>
</evidence>